<geneLocation type="plasmid" evidence="2">
    <name>pMEGA</name>
</geneLocation>
<dbReference type="RefSeq" id="WP_181718158.1">
    <property type="nucleotide sequence ID" value="NZ_MN400773.1"/>
</dbReference>
<organism evidence="2">
    <name type="scientific">Pseudoalteromonas translucida (strain TAC 125)</name>
    <dbReference type="NCBI Taxonomy" id="326442"/>
    <lineage>
        <taxon>Bacteria</taxon>
        <taxon>Pseudomonadati</taxon>
        <taxon>Pseudomonadota</taxon>
        <taxon>Gammaproteobacteria</taxon>
        <taxon>Alteromonadales</taxon>
        <taxon>Pseudoalteromonadaceae</taxon>
        <taxon>Pseudoalteromonas</taxon>
    </lineage>
</organism>
<evidence type="ECO:0000256" key="1">
    <source>
        <dbReference type="SAM" id="Phobius"/>
    </source>
</evidence>
<protein>
    <submittedName>
        <fullName evidence="2">Uncharacterized protein</fullName>
    </submittedName>
</protein>
<feature type="transmembrane region" description="Helical" evidence="1">
    <location>
        <begin position="7"/>
        <end position="27"/>
    </location>
</feature>
<keyword evidence="1" id="KW-0812">Transmembrane</keyword>
<feature type="transmembrane region" description="Helical" evidence="1">
    <location>
        <begin position="120"/>
        <end position="145"/>
    </location>
</feature>
<feature type="transmembrane region" description="Helical" evidence="1">
    <location>
        <begin position="39"/>
        <end position="59"/>
    </location>
</feature>
<keyword evidence="1" id="KW-1133">Transmembrane helix</keyword>
<keyword evidence="1" id="KW-0472">Membrane</keyword>
<sequence length="176" mass="19989">MNIYIKIVGVIIFVGIVVASALLGKHIPFKEQMPIYDGLRSTSSIIFAVMGAWIALLYPSKLSKAFGKKAYDEKKDDIEQINRLFRPLIYSTVILMVVISMSFVVPLAKQIESLLQYKEIFRSLSFAIIGLLTFVQFWSLILTLIPGDSIKDDLDEVKQREEMLNRMRPGKKGTNK</sequence>
<evidence type="ECO:0000313" key="2">
    <source>
        <dbReference type="EMBL" id="QID24530.1"/>
    </source>
</evidence>
<accession>A0A6G6AQU1</accession>
<feature type="transmembrane region" description="Helical" evidence="1">
    <location>
        <begin position="88"/>
        <end position="108"/>
    </location>
</feature>
<gene>
    <name evidence="2" type="ORF">PSHA_p00037</name>
</gene>
<reference evidence="2" key="1">
    <citation type="submission" date="2019-09" db="EMBL/GenBank/DDBJ databases">
        <authorList>
            <person name="Qi W."/>
            <person name="Colarusso A."/>
            <person name="Olombrada M."/>
            <person name="Parrilli E."/>
            <person name="Patrignani A."/>
            <person name="Tutino M.L."/>
            <person name="Toll-Riera M."/>
        </authorList>
    </citation>
    <scope>NUCLEOTIDE SEQUENCE</scope>
    <source>
        <strain evidence="2">TAC125</strain>
        <plasmid evidence="2">pMEGA</plasmid>
    </source>
</reference>
<dbReference type="EMBL" id="MN400773">
    <property type="protein sequence ID" value="QID24530.1"/>
    <property type="molecule type" value="Genomic_DNA"/>
</dbReference>
<name>A0A6G6AQU1_PSET1</name>
<dbReference type="AlphaFoldDB" id="A0A6G6AQU1"/>
<keyword evidence="2" id="KW-0614">Plasmid</keyword>
<proteinExistence type="predicted"/>